<dbReference type="OrthoDB" id="2689990at2759"/>
<name>A0A8I3A4K9_9AGAM</name>
<dbReference type="EMBL" id="JAGFBS010000053">
    <property type="protein sequence ID" value="KAG6370338.1"/>
    <property type="molecule type" value="Genomic_DNA"/>
</dbReference>
<organism evidence="1 2">
    <name type="scientific">Boletus reticuloceps</name>
    <dbReference type="NCBI Taxonomy" id="495285"/>
    <lineage>
        <taxon>Eukaryota</taxon>
        <taxon>Fungi</taxon>
        <taxon>Dikarya</taxon>
        <taxon>Basidiomycota</taxon>
        <taxon>Agaricomycotina</taxon>
        <taxon>Agaricomycetes</taxon>
        <taxon>Agaricomycetidae</taxon>
        <taxon>Boletales</taxon>
        <taxon>Boletineae</taxon>
        <taxon>Boletaceae</taxon>
        <taxon>Boletoideae</taxon>
        <taxon>Boletus</taxon>
    </lineage>
</organism>
<gene>
    <name evidence="1" type="ORF">JVT61DRAFT_12142</name>
</gene>
<reference evidence="1" key="1">
    <citation type="submission" date="2021-03" db="EMBL/GenBank/DDBJ databases">
        <title>Evolutionary innovations through gain and loss of genes in the ectomycorrhizal Boletales.</title>
        <authorList>
            <person name="Wu G."/>
            <person name="Miyauchi S."/>
            <person name="Morin E."/>
            <person name="Yang Z.-L."/>
            <person name="Xu J."/>
            <person name="Martin F.M."/>
        </authorList>
    </citation>
    <scope>NUCLEOTIDE SEQUENCE</scope>
    <source>
        <strain evidence="1">BR01</strain>
    </source>
</reference>
<dbReference type="AlphaFoldDB" id="A0A8I3A4K9"/>
<proteinExistence type="predicted"/>
<dbReference type="Proteomes" id="UP000683000">
    <property type="component" value="Unassembled WGS sequence"/>
</dbReference>
<keyword evidence="2" id="KW-1185">Reference proteome</keyword>
<accession>A0A8I3A4K9</accession>
<protein>
    <submittedName>
        <fullName evidence="1">Uncharacterized protein</fullName>
    </submittedName>
</protein>
<evidence type="ECO:0000313" key="2">
    <source>
        <dbReference type="Proteomes" id="UP000683000"/>
    </source>
</evidence>
<comment type="caution">
    <text evidence="1">The sequence shown here is derived from an EMBL/GenBank/DDBJ whole genome shotgun (WGS) entry which is preliminary data.</text>
</comment>
<evidence type="ECO:0000313" key="1">
    <source>
        <dbReference type="EMBL" id="KAG6370338.1"/>
    </source>
</evidence>
<sequence length="187" mass="21025">MHSSSRRDEGSITTQEWFHALPHLVNAIQHYLPGDQTRQIADVWAVHFNRLMCYTDFWEMFYIILCYDIHLHIHFVDPKCGIDPSIRQEEVWHQIVDTYCNNTQHLLPGLTGIPSLKAIFQSLPAPTSISTSSFSSANQTSALSLQSWPFPSQSGSSSCPPSLAPRHFAAFSVVTCPADDMHVASPR</sequence>